<evidence type="ECO:0000313" key="6">
    <source>
        <dbReference type="Proteomes" id="UP000524535"/>
    </source>
</evidence>
<organism evidence="4 7">
    <name type="scientific">Aliirhizobium cellulosilyticum</name>
    <dbReference type="NCBI Taxonomy" id="393664"/>
    <lineage>
        <taxon>Bacteria</taxon>
        <taxon>Pseudomonadati</taxon>
        <taxon>Pseudomonadota</taxon>
        <taxon>Alphaproteobacteria</taxon>
        <taxon>Hyphomicrobiales</taxon>
        <taxon>Rhizobiaceae</taxon>
        <taxon>Aliirhizobium</taxon>
    </lineage>
</organism>
<evidence type="ECO:0000313" key="3">
    <source>
        <dbReference type="EMBL" id="MBB4412443.1"/>
    </source>
</evidence>
<dbReference type="Proteomes" id="UP000524535">
    <property type="component" value="Unassembled WGS sequence"/>
</dbReference>
<evidence type="ECO:0000313" key="2">
    <source>
        <dbReference type="EMBL" id="MBB4349335.1"/>
    </source>
</evidence>
<feature type="region of interest" description="Disordered" evidence="1">
    <location>
        <begin position="88"/>
        <end position="125"/>
    </location>
</feature>
<dbReference type="Proteomes" id="UP000576087">
    <property type="component" value="Unassembled WGS sequence"/>
</dbReference>
<dbReference type="EMBL" id="JACIHM010000003">
    <property type="protein sequence ID" value="MBB4447075.1"/>
    <property type="molecule type" value="Genomic_DNA"/>
</dbReference>
<dbReference type="EMBL" id="JACIGY010000003">
    <property type="protein sequence ID" value="MBB4412443.1"/>
    <property type="molecule type" value="Genomic_DNA"/>
</dbReference>
<accession>A0A7W6UZ93</accession>
<evidence type="ECO:0000313" key="4">
    <source>
        <dbReference type="EMBL" id="MBB4447075.1"/>
    </source>
</evidence>
<dbReference type="Proteomes" id="UP000520770">
    <property type="component" value="Unassembled WGS sequence"/>
</dbReference>
<reference evidence="5 6" key="1">
    <citation type="submission" date="2020-08" db="EMBL/GenBank/DDBJ databases">
        <title>Genomic Encyclopedia of Type Strains, Phase IV (KMG-V): Genome sequencing to study the core and pangenomes of soil and plant-associated prokaryotes.</title>
        <authorList>
            <person name="Whitman W."/>
        </authorList>
    </citation>
    <scope>NUCLEOTIDE SEQUENCE [LARGE SCALE GENOMIC DNA]</scope>
    <source>
        <strain evidence="3 6">SEMIA 444</strain>
        <strain evidence="2 5">SEMIA 448</strain>
        <strain evidence="4 7">SEMIA 452</strain>
    </source>
</reference>
<name>A0A7W6UZ93_9HYPH</name>
<dbReference type="AlphaFoldDB" id="A0A7W6UZ93"/>
<comment type="caution">
    <text evidence="4">The sequence shown here is derived from an EMBL/GenBank/DDBJ whole genome shotgun (WGS) entry which is preliminary data.</text>
</comment>
<dbReference type="EMBL" id="JACIGW010000003">
    <property type="protein sequence ID" value="MBB4349335.1"/>
    <property type="molecule type" value="Genomic_DNA"/>
</dbReference>
<feature type="compositionally biased region" description="Polar residues" evidence="1">
    <location>
        <begin position="92"/>
        <end position="102"/>
    </location>
</feature>
<proteinExistence type="predicted"/>
<gene>
    <name evidence="3" type="ORF">GGE31_002956</name>
    <name evidence="2" type="ORF">GGE33_003097</name>
    <name evidence="4" type="ORF">GGE35_002897</name>
</gene>
<dbReference type="RefSeq" id="WP_183824412.1">
    <property type="nucleotide sequence ID" value="NZ_JACIGW010000003.1"/>
</dbReference>
<protein>
    <submittedName>
        <fullName evidence="4">Uncharacterized protein</fullName>
    </submittedName>
</protein>
<sequence length="178" mass="20003">MKTQQRKFVVEIKGRRRSAVPPKSIWGYTDFSALAKEAEAEAPELFGAEPSIEVVADFPDPMQTTDPLPGVDTRAETIPDEADLVAAMPEQTPFNPVRSNSEIPRRRKKRAKQSHGKAASVRSKSVTMQTLRVSASDVSDHDIEMIIAENQQLRDSWRHQLARENEMLTQMLARFSAD</sequence>
<keyword evidence="6" id="KW-1185">Reference proteome</keyword>
<feature type="compositionally biased region" description="Basic residues" evidence="1">
    <location>
        <begin position="105"/>
        <end position="115"/>
    </location>
</feature>
<evidence type="ECO:0000256" key="1">
    <source>
        <dbReference type="SAM" id="MobiDB-lite"/>
    </source>
</evidence>
<evidence type="ECO:0000313" key="5">
    <source>
        <dbReference type="Proteomes" id="UP000520770"/>
    </source>
</evidence>
<evidence type="ECO:0000313" key="7">
    <source>
        <dbReference type="Proteomes" id="UP000576087"/>
    </source>
</evidence>